<proteinExistence type="predicted"/>
<name>A0A803QDL0_CANSA</name>
<dbReference type="InterPro" id="IPR036691">
    <property type="entry name" value="Endo/exonu/phosph_ase_sf"/>
</dbReference>
<dbReference type="Pfam" id="PF13456">
    <property type="entry name" value="RVT_3"/>
    <property type="match status" value="1"/>
</dbReference>
<dbReference type="PANTHER" id="PTHR14237">
    <property type="entry name" value="MOLYBDOPTERIN COFACTOR SULFURASE MOSC"/>
    <property type="match status" value="1"/>
</dbReference>
<dbReference type="Gene3D" id="3.30.420.10">
    <property type="entry name" value="Ribonuclease H-like superfamily/Ribonuclease H"/>
    <property type="match status" value="1"/>
</dbReference>
<dbReference type="InterPro" id="IPR005302">
    <property type="entry name" value="MoCF_Sase_C"/>
</dbReference>
<sequence>MGDLNSFLSYDDKEGSTYYDNKDMDAFSNFLTKFHLSPLPCVGNKFTWKNSSVKERLDWAIISDSWSEIFPDAVLHHLPFFGSDHRALKLILKDDSCNSSSKRNRRFLFENVWLENPAFFSLVKDTWDCGLSSQSSRNPFQNFLSKQDLCISALQSWNKNLNLSLKSRISDLQHEIARIQDLPFTDQDNQFRLQCLQSQLDALLYKEEIYWKQRSRTHWLKAGDKNTKFFHRFASKRKKNNTIKFLKDDNQRIVSSHSDMSNLLVSYFNDLFSSPGSDADAVHLILDCLGPPLDDLDYAFLDAPFSTKEVGDGSDIRTIEDHWIPNNRFKFFSDNLPPSPFLSYFITASGDWDVAKLTNCFSAPLVDEILSVPVLGEFGKDDIIWGHHSSGEFTVKTAYHLAFSSQDLPSSSSFFASKKFWSKIWNSKIPPKVKVFIWRMLSNALPVSFSLNKRCVIDSPLCPLCKIHPETVKHALLDCSRSRKAWKSSRNNIFHHNLCNQPLDVYDWSVTFFFKYLDSQQDQVLPCASNSDQTILQQFPPEGDFQIFTDAAIDLNRQKHSIGVAVLNHSGQVVAGLAKPFSGCVSPMVAEAKAVVHALQWAYSICLPVDVLKTDCKSIVDKLHHGTLGCSSVDDLIVCIKNLLSIRPSLRVAHVNREFNTIAHRVAKWGIGLDSEFLWNGSLPFRFRWDRQWLIVNSKGRAYTQRVEPTLALVETELPNEAFLEGWEPNKNSCLVIKAPGMDELKISLTPPQEVADGVSVWEWFGAALDEGAEASKWFSNYLGKPSRLVRFNTASETRPVDPEYAAGHKVMFSDQFPFMILSQGSMDALNTLLKEPIPVNRFRPNIVVDGCEPFSEDLWMEFRIDNFTFEGVKLCSRCKVPSINQETGIAGPEPNETLMKMRSDKVLRPDKKQQGKIYFGQNMVWKGNVAEGKAKVMKIGDPVYAIKKFSTVAEAAA</sequence>
<dbReference type="InterPro" id="IPR012337">
    <property type="entry name" value="RNaseH-like_sf"/>
</dbReference>
<dbReference type="CDD" id="cd06222">
    <property type="entry name" value="RNase_H_like"/>
    <property type="match status" value="1"/>
</dbReference>
<dbReference type="SUPFAM" id="SSF53098">
    <property type="entry name" value="Ribonuclease H-like"/>
    <property type="match status" value="1"/>
</dbReference>
<dbReference type="AlphaFoldDB" id="A0A803QDL0"/>
<keyword evidence="3" id="KW-1185">Reference proteome</keyword>
<dbReference type="InterPro" id="IPR005303">
    <property type="entry name" value="MOCOS_middle"/>
</dbReference>
<dbReference type="GO" id="GO:0004523">
    <property type="term" value="F:RNA-DNA hybrid ribonuclease activity"/>
    <property type="evidence" value="ECO:0007669"/>
    <property type="project" value="InterPro"/>
</dbReference>
<dbReference type="EMBL" id="UZAU01000754">
    <property type="status" value="NOT_ANNOTATED_CDS"/>
    <property type="molecule type" value="Genomic_DNA"/>
</dbReference>
<dbReference type="InterPro" id="IPR036397">
    <property type="entry name" value="RNaseH_sf"/>
</dbReference>
<dbReference type="Gramene" id="evm.model.09.1171">
    <property type="protein sequence ID" value="cds.evm.model.09.1171"/>
    <property type="gene ID" value="evm.TU.09.1171"/>
</dbReference>
<dbReference type="Pfam" id="PF13966">
    <property type="entry name" value="zf-RVT"/>
    <property type="match status" value="1"/>
</dbReference>
<protein>
    <recommendedName>
        <fullName evidence="1">MOSC domain-containing protein</fullName>
    </recommendedName>
</protein>
<dbReference type="InterPro" id="IPR011037">
    <property type="entry name" value="Pyrv_Knase-like_insert_dom_sf"/>
</dbReference>
<evidence type="ECO:0000313" key="3">
    <source>
        <dbReference type="Proteomes" id="UP000596661"/>
    </source>
</evidence>
<evidence type="ECO:0000313" key="2">
    <source>
        <dbReference type="EnsemblPlants" id="cds.evm.model.09.1171"/>
    </source>
</evidence>
<dbReference type="SUPFAM" id="SSF50800">
    <property type="entry name" value="PK beta-barrel domain-like"/>
    <property type="match status" value="1"/>
</dbReference>
<reference evidence="2" key="2">
    <citation type="submission" date="2021-03" db="UniProtKB">
        <authorList>
            <consortium name="EnsemblPlants"/>
        </authorList>
    </citation>
    <scope>IDENTIFICATION</scope>
</reference>
<dbReference type="InterPro" id="IPR044730">
    <property type="entry name" value="RNase_H-like_dom_plant"/>
</dbReference>
<evidence type="ECO:0000259" key="1">
    <source>
        <dbReference type="PROSITE" id="PS51340"/>
    </source>
</evidence>
<dbReference type="GO" id="GO:0030170">
    <property type="term" value="F:pyridoxal phosphate binding"/>
    <property type="evidence" value="ECO:0007669"/>
    <property type="project" value="InterPro"/>
</dbReference>
<dbReference type="Proteomes" id="UP000596661">
    <property type="component" value="Chromosome 9"/>
</dbReference>
<dbReference type="GO" id="GO:0032787">
    <property type="term" value="P:monocarboxylic acid metabolic process"/>
    <property type="evidence" value="ECO:0007669"/>
    <property type="project" value="UniProtKB-ARBA"/>
</dbReference>
<dbReference type="InterPro" id="IPR026960">
    <property type="entry name" value="RVT-Znf"/>
</dbReference>
<dbReference type="GO" id="GO:0030151">
    <property type="term" value="F:molybdenum ion binding"/>
    <property type="evidence" value="ECO:0007669"/>
    <property type="project" value="InterPro"/>
</dbReference>
<dbReference type="PROSITE" id="PS51340">
    <property type="entry name" value="MOSC"/>
    <property type="match status" value="1"/>
</dbReference>
<dbReference type="Pfam" id="PF03476">
    <property type="entry name" value="MOSC_N"/>
    <property type="match status" value="1"/>
</dbReference>
<dbReference type="PANTHER" id="PTHR14237:SF19">
    <property type="entry name" value="MITOCHONDRIAL AMIDOXIME REDUCING COMPONENT 1"/>
    <property type="match status" value="1"/>
</dbReference>
<dbReference type="SUPFAM" id="SSF56219">
    <property type="entry name" value="DNase I-like"/>
    <property type="match status" value="1"/>
</dbReference>
<dbReference type="SUPFAM" id="SSF141673">
    <property type="entry name" value="MOSC N-terminal domain-like"/>
    <property type="match status" value="1"/>
</dbReference>
<accession>A0A803QDL0</accession>
<feature type="domain" description="MOSC" evidence="1">
    <location>
        <begin position="787"/>
        <end position="947"/>
    </location>
</feature>
<dbReference type="Pfam" id="PF03473">
    <property type="entry name" value="MOSC"/>
    <property type="match status" value="1"/>
</dbReference>
<dbReference type="GO" id="GO:0003676">
    <property type="term" value="F:nucleic acid binding"/>
    <property type="evidence" value="ECO:0007669"/>
    <property type="project" value="InterPro"/>
</dbReference>
<dbReference type="InterPro" id="IPR002156">
    <property type="entry name" value="RNaseH_domain"/>
</dbReference>
<dbReference type="EnsemblPlants" id="evm.model.09.1171">
    <property type="protein sequence ID" value="cds.evm.model.09.1171"/>
    <property type="gene ID" value="evm.TU.09.1171"/>
</dbReference>
<organism evidence="2 3">
    <name type="scientific">Cannabis sativa</name>
    <name type="common">Hemp</name>
    <name type="synonym">Marijuana</name>
    <dbReference type="NCBI Taxonomy" id="3483"/>
    <lineage>
        <taxon>Eukaryota</taxon>
        <taxon>Viridiplantae</taxon>
        <taxon>Streptophyta</taxon>
        <taxon>Embryophyta</taxon>
        <taxon>Tracheophyta</taxon>
        <taxon>Spermatophyta</taxon>
        <taxon>Magnoliopsida</taxon>
        <taxon>eudicotyledons</taxon>
        <taxon>Gunneridae</taxon>
        <taxon>Pentapetalae</taxon>
        <taxon>rosids</taxon>
        <taxon>fabids</taxon>
        <taxon>Rosales</taxon>
        <taxon>Cannabaceae</taxon>
        <taxon>Cannabis</taxon>
    </lineage>
</organism>
<reference evidence="2" key="1">
    <citation type="submission" date="2018-11" db="EMBL/GenBank/DDBJ databases">
        <authorList>
            <person name="Grassa J C."/>
        </authorList>
    </citation>
    <scope>NUCLEOTIDE SEQUENCE [LARGE SCALE GENOMIC DNA]</scope>
</reference>